<dbReference type="PANTHER" id="PTHR21299">
    <property type="entry name" value="CYTIDYLATE KINASE/PANTOATE-BETA-ALANINE LIGASE"/>
    <property type="match status" value="1"/>
</dbReference>
<comment type="function">
    <text evidence="8">Catalyzes the condensation of pantoate with beta-alanine in an ATP-dependent reaction via a pantoyl-adenylate intermediate.</text>
</comment>
<dbReference type="InterPro" id="IPR003721">
    <property type="entry name" value="Pantoate_ligase"/>
</dbReference>
<dbReference type="InterPro" id="IPR042176">
    <property type="entry name" value="Pantoate_ligase_C"/>
</dbReference>
<dbReference type="CDD" id="cd00560">
    <property type="entry name" value="PanC"/>
    <property type="match status" value="1"/>
</dbReference>
<comment type="catalytic activity">
    <reaction evidence="7 8">
        <text>(R)-pantoate + beta-alanine + ATP = (R)-pantothenate + AMP + diphosphate + H(+)</text>
        <dbReference type="Rhea" id="RHEA:10912"/>
        <dbReference type="ChEBI" id="CHEBI:15378"/>
        <dbReference type="ChEBI" id="CHEBI:15980"/>
        <dbReference type="ChEBI" id="CHEBI:29032"/>
        <dbReference type="ChEBI" id="CHEBI:30616"/>
        <dbReference type="ChEBI" id="CHEBI:33019"/>
        <dbReference type="ChEBI" id="CHEBI:57966"/>
        <dbReference type="ChEBI" id="CHEBI:456215"/>
        <dbReference type="EC" id="6.3.2.1"/>
    </reaction>
</comment>
<comment type="caution">
    <text evidence="9">The sequence shown here is derived from an EMBL/GenBank/DDBJ whole genome shotgun (WGS) entry which is preliminary data.</text>
</comment>
<dbReference type="EMBL" id="JBHUHO010000029">
    <property type="protein sequence ID" value="MFD2115927.1"/>
    <property type="molecule type" value="Genomic_DNA"/>
</dbReference>
<feature type="binding site" evidence="8">
    <location>
        <position position="61"/>
    </location>
    <ligand>
        <name>(R)-pantoate</name>
        <dbReference type="ChEBI" id="CHEBI:15980"/>
    </ligand>
</feature>
<organism evidence="9 10">
    <name type="scientific">Paenibacillus yanchengensis</name>
    <dbReference type="NCBI Taxonomy" id="2035833"/>
    <lineage>
        <taxon>Bacteria</taxon>
        <taxon>Bacillati</taxon>
        <taxon>Bacillota</taxon>
        <taxon>Bacilli</taxon>
        <taxon>Bacillales</taxon>
        <taxon>Paenibacillaceae</taxon>
        <taxon>Paenibacillus</taxon>
    </lineage>
</organism>
<evidence type="ECO:0000256" key="2">
    <source>
        <dbReference type="ARBA" id="ARBA00009256"/>
    </source>
</evidence>
<dbReference type="InterPro" id="IPR014729">
    <property type="entry name" value="Rossmann-like_a/b/a_fold"/>
</dbReference>
<keyword evidence="6 8" id="KW-0067">ATP-binding</keyword>
<evidence type="ECO:0000256" key="3">
    <source>
        <dbReference type="ARBA" id="ARBA00022598"/>
    </source>
</evidence>
<comment type="similarity">
    <text evidence="2 8">Belongs to the pantothenate synthetase family.</text>
</comment>
<evidence type="ECO:0000256" key="4">
    <source>
        <dbReference type="ARBA" id="ARBA00022655"/>
    </source>
</evidence>
<gene>
    <name evidence="8 9" type="primary">panC</name>
    <name evidence="9" type="ORF">ACFSJH_09350</name>
</gene>
<feature type="binding site" evidence="8">
    <location>
        <position position="61"/>
    </location>
    <ligand>
        <name>beta-alanine</name>
        <dbReference type="ChEBI" id="CHEBI:57966"/>
    </ligand>
</feature>
<keyword evidence="3 8" id="KW-0436">Ligase</keyword>
<feature type="binding site" evidence="8">
    <location>
        <position position="153"/>
    </location>
    <ligand>
        <name>(R)-pantoate</name>
        <dbReference type="ChEBI" id="CHEBI:15980"/>
    </ligand>
</feature>
<dbReference type="RefSeq" id="WP_377771593.1">
    <property type="nucleotide sequence ID" value="NZ_JBHUHO010000029.1"/>
</dbReference>
<comment type="subunit">
    <text evidence="8">Homodimer.</text>
</comment>
<dbReference type="Proteomes" id="UP001597362">
    <property type="component" value="Unassembled WGS sequence"/>
</dbReference>
<dbReference type="HAMAP" id="MF_00158">
    <property type="entry name" value="PanC"/>
    <property type="match status" value="1"/>
</dbReference>
<reference evidence="10" key="1">
    <citation type="journal article" date="2019" name="Int. J. Syst. Evol. Microbiol.">
        <title>The Global Catalogue of Microorganisms (GCM) 10K type strain sequencing project: providing services to taxonomists for standard genome sequencing and annotation.</title>
        <authorList>
            <consortium name="The Broad Institute Genomics Platform"/>
            <consortium name="The Broad Institute Genome Sequencing Center for Infectious Disease"/>
            <person name="Wu L."/>
            <person name="Ma J."/>
        </authorList>
    </citation>
    <scope>NUCLEOTIDE SEQUENCE [LARGE SCALE GENOMIC DNA]</scope>
    <source>
        <strain evidence="10">GH52</strain>
    </source>
</reference>
<dbReference type="Gene3D" id="3.30.1300.10">
    <property type="entry name" value="Pantoate-beta-alanine ligase, C-terminal domain"/>
    <property type="match status" value="1"/>
</dbReference>
<dbReference type="GO" id="GO:0004592">
    <property type="term" value="F:pantoate-beta-alanine ligase activity"/>
    <property type="evidence" value="ECO:0007669"/>
    <property type="project" value="UniProtKB-EC"/>
</dbReference>
<accession>A0ABW4YJM5</accession>
<keyword evidence="5 8" id="KW-0547">Nucleotide-binding</keyword>
<dbReference type="Gene3D" id="3.40.50.620">
    <property type="entry name" value="HUPs"/>
    <property type="match status" value="1"/>
</dbReference>
<keyword evidence="8" id="KW-0963">Cytoplasm</keyword>
<name>A0ABW4YJM5_9BACL</name>
<dbReference type="PANTHER" id="PTHR21299:SF1">
    <property type="entry name" value="PANTOATE--BETA-ALANINE LIGASE"/>
    <property type="match status" value="1"/>
</dbReference>
<dbReference type="NCBIfam" id="TIGR00125">
    <property type="entry name" value="cyt_tran_rel"/>
    <property type="match status" value="1"/>
</dbReference>
<comment type="miscellaneous">
    <text evidence="8">The reaction proceeds by a bi uni uni bi ping pong mechanism.</text>
</comment>
<comment type="pathway">
    <text evidence="1 8">Cofactor biosynthesis; (R)-pantothenate biosynthesis; (R)-pantothenate from (R)-pantoate and beta-alanine: step 1/1.</text>
</comment>
<dbReference type="SUPFAM" id="SSF52374">
    <property type="entry name" value="Nucleotidylyl transferase"/>
    <property type="match status" value="1"/>
</dbReference>
<evidence type="ECO:0000313" key="9">
    <source>
        <dbReference type="EMBL" id="MFD2115927.1"/>
    </source>
</evidence>
<feature type="binding site" evidence="8">
    <location>
        <begin position="147"/>
        <end position="150"/>
    </location>
    <ligand>
        <name>ATP</name>
        <dbReference type="ChEBI" id="CHEBI:30616"/>
    </ligand>
</feature>
<evidence type="ECO:0000256" key="5">
    <source>
        <dbReference type="ARBA" id="ARBA00022741"/>
    </source>
</evidence>
<sequence length="287" mass="32291">MITCHTISDLQQQLQDYRSEGKQVGFVPTMGYLHAGHASLLHNARQNNDIVVLSIFVNPLQFGVNEDLDRYPRNMQQDTEVARNSGVDIIFAPTVEEMYPQQPLTKITVAQVTDLLCGATRPGHFDGVGIVVTKLFHIVKPDRAYFGMKDAQQVAVVETIVRDLNMDVEIVRCPIIREPDGLALSSRNVYLSAEQRAQAVIISESLAYAEQLFLAKEMTGEQIVEQVRQKLQSASLARIDYLQLLSYPQLKQIDLHDIPAHLEEQLLLATAVYFGETRLIDNCLWEG</sequence>
<keyword evidence="10" id="KW-1185">Reference proteome</keyword>
<evidence type="ECO:0000313" key="10">
    <source>
        <dbReference type="Proteomes" id="UP001597362"/>
    </source>
</evidence>
<evidence type="ECO:0000256" key="8">
    <source>
        <dbReference type="HAMAP-Rule" id="MF_00158"/>
    </source>
</evidence>
<dbReference type="Pfam" id="PF02569">
    <property type="entry name" value="Pantoate_ligase"/>
    <property type="match status" value="1"/>
</dbReference>
<evidence type="ECO:0000256" key="1">
    <source>
        <dbReference type="ARBA" id="ARBA00004990"/>
    </source>
</evidence>
<evidence type="ECO:0000256" key="6">
    <source>
        <dbReference type="ARBA" id="ARBA00022840"/>
    </source>
</evidence>
<keyword evidence="4 8" id="KW-0566">Pantothenate biosynthesis</keyword>
<comment type="subcellular location">
    <subcellularLocation>
        <location evidence="8">Cytoplasm</location>
    </subcellularLocation>
</comment>
<evidence type="ECO:0000256" key="7">
    <source>
        <dbReference type="ARBA" id="ARBA00048258"/>
    </source>
</evidence>
<proteinExistence type="inferred from homology"/>
<feature type="binding site" evidence="8">
    <location>
        <position position="176"/>
    </location>
    <ligand>
        <name>ATP</name>
        <dbReference type="ChEBI" id="CHEBI:30616"/>
    </ligand>
</feature>
<feature type="active site" description="Proton donor" evidence="8">
    <location>
        <position position="37"/>
    </location>
</feature>
<dbReference type="InterPro" id="IPR004821">
    <property type="entry name" value="Cyt_trans-like"/>
</dbReference>
<feature type="binding site" evidence="8">
    <location>
        <begin position="30"/>
        <end position="37"/>
    </location>
    <ligand>
        <name>ATP</name>
        <dbReference type="ChEBI" id="CHEBI:30616"/>
    </ligand>
</feature>
<protein>
    <recommendedName>
        <fullName evidence="8">Pantothenate synthetase</fullName>
        <shortName evidence="8">PS</shortName>
        <ecNumber evidence="8">6.3.2.1</ecNumber>
    </recommendedName>
    <alternativeName>
        <fullName evidence="8">Pantoate--beta-alanine ligase</fullName>
    </alternativeName>
    <alternativeName>
        <fullName evidence="8">Pantoate-activating enzyme</fullName>
    </alternativeName>
</protein>
<dbReference type="EC" id="6.3.2.1" evidence="8"/>
<dbReference type="NCBIfam" id="TIGR00018">
    <property type="entry name" value="panC"/>
    <property type="match status" value="1"/>
</dbReference>
<feature type="binding site" evidence="8">
    <location>
        <begin position="184"/>
        <end position="187"/>
    </location>
    <ligand>
        <name>ATP</name>
        <dbReference type="ChEBI" id="CHEBI:30616"/>
    </ligand>
</feature>